<keyword evidence="3" id="KW-1185">Reference proteome</keyword>
<sequence length="408" mass="46338">MLQWFFRTLKEDKEMIPKCSDLLQGGETITLPSDTFVKDFLRLTLSIDCYKTHCTDSRQTSEGYEWIQLTREFRDHTKFEESNIGVDAKLIQDIIACAERGLKRLKESKVPIQAYDSTMFLSDERDIAEYLRTFDRELNKSNYFLPDSNILKDKKRELDISEDNDREDTCTRCADYSRRGIKRRHTSDTDPIFSETQNVLSGRTSAYYSHDGIFTDHRLQVRGYPTGLLPVQNEDSIGIGDSAYHEYPITLHTRQNTTSGVQSGFEDAVAYNTALDAVSLPSQDENKLRGGEKAQDSPYETVQGSQSAHDTGLDGLSFQKSQEDIGQDDDIVSSIWDELNSQFTSNEDASENKDTAGDEELSTPGVDRETQRILDEYFGTDGSVSQETHTLDEINSVTDFWDLSTLVN</sequence>
<feature type="region of interest" description="Disordered" evidence="1">
    <location>
        <begin position="343"/>
        <end position="365"/>
    </location>
</feature>
<feature type="region of interest" description="Disordered" evidence="1">
    <location>
        <begin position="281"/>
        <end position="315"/>
    </location>
</feature>
<feature type="compositionally biased region" description="Basic and acidic residues" evidence="1">
    <location>
        <begin position="284"/>
        <end position="295"/>
    </location>
</feature>
<organism evidence="2 3">
    <name type="scientific">Pyrrhoderma noxium</name>
    <dbReference type="NCBI Taxonomy" id="2282107"/>
    <lineage>
        <taxon>Eukaryota</taxon>
        <taxon>Fungi</taxon>
        <taxon>Dikarya</taxon>
        <taxon>Basidiomycota</taxon>
        <taxon>Agaricomycotina</taxon>
        <taxon>Agaricomycetes</taxon>
        <taxon>Hymenochaetales</taxon>
        <taxon>Hymenochaetaceae</taxon>
        <taxon>Pyrrhoderma</taxon>
    </lineage>
</organism>
<dbReference type="EMBL" id="NBII01000008">
    <property type="protein sequence ID" value="PAV16733.1"/>
    <property type="molecule type" value="Genomic_DNA"/>
</dbReference>
<dbReference type="AlphaFoldDB" id="A0A286UAW8"/>
<feature type="compositionally biased region" description="Polar residues" evidence="1">
    <location>
        <begin position="298"/>
        <end position="309"/>
    </location>
</feature>
<accession>A0A286UAW8</accession>
<evidence type="ECO:0000256" key="1">
    <source>
        <dbReference type="SAM" id="MobiDB-lite"/>
    </source>
</evidence>
<protein>
    <submittedName>
        <fullName evidence="2">Uncharacterized protein</fullName>
    </submittedName>
</protein>
<reference evidence="2 3" key="1">
    <citation type="journal article" date="2017" name="Mol. Ecol.">
        <title>Comparative and population genomic landscape of Phellinus noxius: A hypervariable fungus causing root rot in trees.</title>
        <authorList>
            <person name="Chung C.L."/>
            <person name="Lee T.J."/>
            <person name="Akiba M."/>
            <person name="Lee H.H."/>
            <person name="Kuo T.H."/>
            <person name="Liu D."/>
            <person name="Ke H.M."/>
            <person name="Yokoi T."/>
            <person name="Roa M.B."/>
            <person name="Lu M.J."/>
            <person name="Chang Y.Y."/>
            <person name="Ann P.J."/>
            <person name="Tsai J.N."/>
            <person name="Chen C.Y."/>
            <person name="Tzean S.S."/>
            <person name="Ota Y."/>
            <person name="Hattori T."/>
            <person name="Sahashi N."/>
            <person name="Liou R.F."/>
            <person name="Kikuchi T."/>
            <person name="Tsai I.J."/>
        </authorList>
    </citation>
    <scope>NUCLEOTIDE SEQUENCE [LARGE SCALE GENOMIC DNA]</scope>
    <source>
        <strain evidence="2 3">FFPRI411160</strain>
    </source>
</reference>
<name>A0A286UAW8_9AGAM</name>
<gene>
    <name evidence="2" type="ORF">PNOK_0835300</name>
</gene>
<dbReference type="Proteomes" id="UP000217199">
    <property type="component" value="Unassembled WGS sequence"/>
</dbReference>
<comment type="caution">
    <text evidence="2">The sequence shown here is derived from an EMBL/GenBank/DDBJ whole genome shotgun (WGS) entry which is preliminary data.</text>
</comment>
<dbReference type="InParanoid" id="A0A286UAW8"/>
<evidence type="ECO:0000313" key="3">
    <source>
        <dbReference type="Proteomes" id="UP000217199"/>
    </source>
</evidence>
<proteinExistence type="predicted"/>
<evidence type="ECO:0000313" key="2">
    <source>
        <dbReference type="EMBL" id="PAV16733.1"/>
    </source>
</evidence>